<keyword evidence="2" id="KW-0812">Transmembrane</keyword>
<evidence type="ECO:0000313" key="4">
    <source>
        <dbReference type="RefSeq" id="XP_057385711.1"/>
    </source>
</evidence>
<feature type="transmembrane region" description="Helical" evidence="2">
    <location>
        <begin position="182"/>
        <end position="203"/>
    </location>
</feature>
<evidence type="ECO:0000313" key="3">
    <source>
        <dbReference type="Proteomes" id="UP001652580"/>
    </source>
</evidence>
<feature type="region of interest" description="Disordered" evidence="1">
    <location>
        <begin position="1"/>
        <end position="20"/>
    </location>
</feature>
<dbReference type="RefSeq" id="XP_057385711.1">
    <property type="nucleotide sequence ID" value="XM_057529728.1"/>
</dbReference>
<gene>
    <name evidence="4" type="primary">LOC103016171</name>
</gene>
<proteinExistence type="predicted"/>
<dbReference type="Proteomes" id="UP001652580">
    <property type="component" value="Chromosome 15"/>
</dbReference>
<accession>A0ABM3S788</accession>
<evidence type="ECO:0000256" key="2">
    <source>
        <dbReference type="SAM" id="Phobius"/>
    </source>
</evidence>
<name>A0ABM3S788_BALAC</name>
<keyword evidence="3" id="KW-1185">Reference proteome</keyword>
<evidence type="ECO:0000256" key="1">
    <source>
        <dbReference type="SAM" id="MobiDB-lite"/>
    </source>
</evidence>
<keyword evidence="2" id="KW-1133">Transmembrane helix</keyword>
<reference evidence="4" key="1">
    <citation type="submission" date="2025-08" db="UniProtKB">
        <authorList>
            <consortium name="RefSeq"/>
        </authorList>
    </citation>
    <scope>IDENTIFICATION</scope>
</reference>
<protein>
    <submittedName>
        <fullName evidence="4">Heparan-alpha-glucosaminide N-acetyltransferase-like</fullName>
    </submittedName>
</protein>
<organism evidence="3 4">
    <name type="scientific">Balaenoptera acutorostrata</name>
    <name type="common">Common minke whale</name>
    <name type="synonym">Balaena rostrata</name>
    <dbReference type="NCBI Taxonomy" id="9767"/>
    <lineage>
        <taxon>Eukaryota</taxon>
        <taxon>Metazoa</taxon>
        <taxon>Chordata</taxon>
        <taxon>Craniata</taxon>
        <taxon>Vertebrata</taxon>
        <taxon>Euteleostomi</taxon>
        <taxon>Mammalia</taxon>
        <taxon>Eutheria</taxon>
        <taxon>Laurasiatheria</taxon>
        <taxon>Artiodactyla</taxon>
        <taxon>Whippomorpha</taxon>
        <taxon>Cetacea</taxon>
        <taxon>Mysticeti</taxon>
        <taxon>Balaenopteridae</taxon>
        <taxon>Balaenoptera</taxon>
    </lineage>
</organism>
<dbReference type="GeneID" id="103016171"/>
<sequence length="207" mass="22083">MLRVRTSNAGPGSAAAGAAGGMSGAGGAGRALAALLLAESVFSAALLAPSGSPTPDLGKKRHLELKMDQVLLLIHNELPGTNFTVYWNFDRCYHCLLQVLVDVSQSRKPGEPSVEAVAVSTQHGSILPLNDTTEEKQVCRLEYRSGEFGNYSLLVKHTHDGVSGIACDLVVNEKPVDSNLPVSIAFLVGLVLIIVVSFLRFLLREIY</sequence>
<keyword evidence="2" id="KW-0472">Membrane</keyword>